<dbReference type="Proteomes" id="UP000530060">
    <property type="component" value="Unassembled WGS sequence"/>
</dbReference>
<gene>
    <name evidence="3" type="ORF">FLAT13_04594</name>
</gene>
<dbReference type="InterPro" id="IPR019734">
    <property type="entry name" value="TPR_rpt"/>
</dbReference>
<dbReference type="AlphaFoldDB" id="A0A6V6ZAP4"/>
<evidence type="ECO:0000256" key="1">
    <source>
        <dbReference type="PROSITE-ProRule" id="PRU00339"/>
    </source>
</evidence>
<feature type="transmembrane region" description="Helical" evidence="2">
    <location>
        <begin position="108"/>
        <end position="127"/>
    </location>
</feature>
<dbReference type="SUPFAM" id="SSF48452">
    <property type="entry name" value="TPR-like"/>
    <property type="match status" value="1"/>
</dbReference>
<feature type="transmembrane region" description="Helical" evidence="2">
    <location>
        <begin position="47"/>
        <end position="64"/>
    </location>
</feature>
<keyword evidence="4" id="KW-1185">Reference proteome</keyword>
<keyword evidence="2" id="KW-0812">Transmembrane</keyword>
<comment type="caution">
    <text evidence="3">The sequence shown here is derived from an EMBL/GenBank/DDBJ whole genome shotgun (WGS) entry which is preliminary data.</text>
</comment>
<keyword evidence="2" id="KW-0472">Membrane</keyword>
<protein>
    <submittedName>
        <fullName evidence="3">Uncharacterized protein</fullName>
    </submittedName>
</protein>
<keyword evidence="1" id="KW-0802">TPR repeat</keyword>
<dbReference type="InterPro" id="IPR011990">
    <property type="entry name" value="TPR-like_helical_dom_sf"/>
</dbReference>
<feature type="repeat" description="TPR" evidence="1">
    <location>
        <begin position="555"/>
        <end position="588"/>
    </location>
</feature>
<evidence type="ECO:0000313" key="3">
    <source>
        <dbReference type="EMBL" id="CAD0008851.1"/>
    </source>
</evidence>
<proteinExistence type="predicted"/>
<dbReference type="Pfam" id="PF13181">
    <property type="entry name" value="TPR_8"/>
    <property type="match status" value="1"/>
</dbReference>
<sequence length="637" mass="74731">MTKNYSSYKKTKEVYFGGDLAFPVAVVLLAALITYGLFYFFGITVGIIFNVVISWCLYFFIYYFGKSNTGITFDFLLGVAFISGVLLFVDYGVYTLVVYQKTGMFNKFYFQLWLCVLFSIPIAYYAFRHGSYYLAERSMATEYLRVPLKIRHDRELLMYIDNIQFVNTSRRTMSDIKLEKPNCFYSESELNKMDSSNRNYYLVEIIYSEMIHMPFSADSLLMSWYSVIEDKYYDIELPFPFEKLTIEQEKYPTNVSKVLRGKKTKRLNLHIHANGGIRLFNDDMVLIYLQDNIPTVISEEVRNEKIDLHRQSHDYYSNPKAFLNLIEKIKTSGGIEERFLIQNKLIPWRMTISGLRGNNYLDVDDVSFSEYKSEIAEMEIDKLRFLPKKIGIVYRGNYLYDWLTLIFNSQKLFQSIQKLTDGNDEVAVRFDLNFENGDETDLQFRIIANDKSILFGDWEIQVKKDRKQDMVDHLLDSDEDQQKRSLYKEAWDLVFDKQYDQAQEKCDMIKAIDPRYGFAYFLEVRLLWYKEGSKACYAKKDYFIAKTQHEPAALAHMHNNYGCLYDQESRYEESLAEFEKAISNNPKEGIYTCNLAEIYCKLNNPKKALEAAEKSKKAGHQSTTLNAILESKGTRYV</sequence>
<evidence type="ECO:0000313" key="4">
    <source>
        <dbReference type="Proteomes" id="UP000530060"/>
    </source>
</evidence>
<name>A0A6V6ZAP4_9FLAO</name>
<reference evidence="3 4" key="1">
    <citation type="submission" date="2020-06" db="EMBL/GenBank/DDBJ databases">
        <authorList>
            <person name="Criscuolo A."/>
        </authorList>
    </citation>
    <scope>NUCLEOTIDE SEQUENCE [LARGE SCALE GENOMIC DNA]</scope>
    <source>
        <strain evidence="4">CIP 111411</strain>
    </source>
</reference>
<organism evidence="3 4">
    <name type="scientific">Flavobacterium salmonis</name>
    <dbReference type="NCBI Taxonomy" id="2654844"/>
    <lineage>
        <taxon>Bacteria</taxon>
        <taxon>Pseudomonadati</taxon>
        <taxon>Bacteroidota</taxon>
        <taxon>Flavobacteriia</taxon>
        <taxon>Flavobacteriales</taxon>
        <taxon>Flavobacteriaceae</taxon>
        <taxon>Flavobacterium</taxon>
    </lineage>
</organism>
<dbReference type="Gene3D" id="1.25.40.10">
    <property type="entry name" value="Tetratricopeptide repeat domain"/>
    <property type="match status" value="1"/>
</dbReference>
<feature type="transmembrane region" description="Helical" evidence="2">
    <location>
        <begin position="20"/>
        <end position="41"/>
    </location>
</feature>
<dbReference type="EMBL" id="CAIJDP010000089">
    <property type="protein sequence ID" value="CAD0008851.1"/>
    <property type="molecule type" value="Genomic_DNA"/>
</dbReference>
<dbReference type="RefSeq" id="WP_180910622.1">
    <property type="nucleotide sequence ID" value="NZ_CAIJDP010000089.1"/>
</dbReference>
<dbReference type="PROSITE" id="PS50005">
    <property type="entry name" value="TPR"/>
    <property type="match status" value="1"/>
</dbReference>
<accession>A0A6V6ZAP4</accession>
<evidence type="ECO:0000256" key="2">
    <source>
        <dbReference type="SAM" id="Phobius"/>
    </source>
</evidence>
<keyword evidence="2" id="KW-1133">Transmembrane helix</keyword>
<feature type="transmembrane region" description="Helical" evidence="2">
    <location>
        <begin position="76"/>
        <end position="96"/>
    </location>
</feature>
<dbReference type="SMART" id="SM00028">
    <property type="entry name" value="TPR"/>
    <property type="match status" value="2"/>
</dbReference>